<reference evidence="3" key="1">
    <citation type="journal article" date="2019" name="Int. J. Syst. Evol. Microbiol.">
        <title>The Global Catalogue of Microorganisms (GCM) 10K type strain sequencing project: providing services to taxonomists for standard genome sequencing and annotation.</title>
        <authorList>
            <consortium name="The Broad Institute Genomics Platform"/>
            <consortium name="The Broad Institute Genome Sequencing Center for Infectious Disease"/>
            <person name="Wu L."/>
            <person name="Ma J."/>
        </authorList>
    </citation>
    <scope>NUCLEOTIDE SEQUENCE [LARGE SCALE GENOMIC DNA]</scope>
    <source>
        <strain evidence="3">JCM 11483</strain>
    </source>
</reference>
<dbReference type="RefSeq" id="WP_344721179.1">
    <property type="nucleotide sequence ID" value="NZ_BAAAYG010000009.1"/>
</dbReference>
<keyword evidence="1" id="KW-0812">Transmembrane</keyword>
<proteinExistence type="predicted"/>
<dbReference type="EMBL" id="BAAAYG010000009">
    <property type="protein sequence ID" value="GAA3286535.1"/>
    <property type="molecule type" value="Genomic_DNA"/>
</dbReference>
<evidence type="ECO:0000313" key="3">
    <source>
        <dbReference type="Proteomes" id="UP001501736"/>
    </source>
</evidence>
<sequence>MLDSTLGEGIATGAALVLLLVGMAGIVLPVLPGSLLIIVTLLGWAVLIGGPAAWTAGLLGAVLAVAGWSASTVLTGRMLHRERIPRGPVLTGLVAAVVGMILLPPLGLFLGFALGLFAAEYLRRDRDWRVAGASSLKALRAMGVGILVEFGFAGLAVSSFLLGSLVHLLS</sequence>
<organism evidence="2 3">
    <name type="scientific">Nesterenkonia halobia</name>
    <dbReference type="NCBI Taxonomy" id="37922"/>
    <lineage>
        <taxon>Bacteria</taxon>
        <taxon>Bacillati</taxon>
        <taxon>Actinomycetota</taxon>
        <taxon>Actinomycetes</taxon>
        <taxon>Micrococcales</taxon>
        <taxon>Micrococcaceae</taxon>
        <taxon>Nesterenkonia</taxon>
    </lineage>
</organism>
<keyword evidence="1" id="KW-0472">Membrane</keyword>
<comment type="caution">
    <text evidence="2">The sequence shown here is derived from an EMBL/GenBank/DDBJ whole genome shotgun (WGS) entry which is preliminary data.</text>
</comment>
<feature type="transmembrane region" description="Helical" evidence="1">
    <location>
        <begin position="92"/>
        <end position="119"/>
    </location>
</feature>
<dbReference type="InterPro" id="IPR007403">
    <property type="entry name" value="DUF456"/>
</dbReference>
<gene>
    <name evidence="2" type="ORF">GCM10020260_21460</name>
</gene>
<keyword evidence="3" id="KW-1185">Reference proteome</keyword>
<protein>
    <recommendedName>
        <fullName evidence="4">DUF456 domain-containing protein</fullName>
    </recommendedName>
</protein>
<accession>A0ABP6RFU6</accession>
<evidence type="ECO:0000256" key="1">
    <source>
        <dbReference type="SAM" id="Phobius"/>
    </source>
</evidence>
<keyword evidence="1" id="KW-1133">Transmembrane helix</keyword>
<dbReference type="Pfam" id="PF04306">
    <property type="entry name" value="DUF456"/>
    <property type="match status" value="1"/>
</dbReference>
<evidence type="ECO:0008006" key="4">
    <source>
        <dbReference type="Google" id="ProtNLM"/>
    </source>
</evidence>
<dbReference type="Proteomes" id="UP001501736">
    <property type="component" value="Unassembled WGS sequence"/>
</dbReference>
<name>A0ABP6RFU6_9MICC</name>
<feature type="transmembrane region" description="Helical" evidence="1">
    <location>
        <begin position="139"/>
        <end position="169"/>
    </location>
</feature>
<evidence type="ECO:0000313" key="2">
    <source>
        <dbReference type="EMBL" id="GAA3286535.1"/>
    </source>
</evidence>
<feature type="transmembrane region" description="Helical" evidence="1">
    <location>
        <begin position="6"/>
        <end position="28"/>
    </location>
</feature>